<evidence type="ECO:0000259" key="8">
    <source>
        <dbReference type="Pfam" id="PF01052"/>
    </source>
</evidence>
<dbReference type="InterPro" id="IPR007597">
    <property type="entry name" value="CheC"/>
</dbReference>
<dbReference type="InterPro" id="IPR028976">
    <property type="entry name" value="CheC-like_sf"/>
</dbReference>
<dbReference type="NCBIfam" id="NF005995">
    <property type="entry name" value="PRK08119.1"/>
    <property type="match status" value="1"/>
</dbReference>
<evidence type="ECO:0008006" key="12">
    <source>
        <dbReference type="Google" id="ProtNLM"/>
    </source>
</evidence>
<dbReference type="InterPro" id="IPR051469">
    <property type="entry name" value="FliN/MopA/SpaO"/>
</dbReference>
<feature type="domain" description="Flagellar motor switch protein FliN-like C-terminal" evidence="8">
    <location>
        <begin position="295"/>
        <end position="365"/>
    </location>
</feature>
<dbReference type="GO" id="GO:0016787">
    <property type="term" value="F:hydrolase activity"/>
    <property type="evidence" value="ECO:0007669"/>
    <property type="project" value="InterPro"/>
</dbReference>
<evidence type="ECO:0000256" key="5">
    <source>
        <dbReference type="ARBA" id="ARBA00022779"/>
    </source>
</evidence>
<dbReference type="RefSeq" id="WP_228725167.1">
    <property type="nucleotide sequence ID" value="NZ_CP060286.1"/>
</dbReference>
<feature type="domain" description="CheC-like protein" evidence="9">
    <location>
        <begin position="12"/>
        <end position="47"/>
    </location>
</feature>
<dbReference type="GO" id="GO:0009425">
    <property type="term" value="C:bacterial-type flagellum basal body"/>
    <property type="evidence" value="ECO:0007669"/>
    <property type="project" value="InterPro"/>
</dbReference>
<dbReference type="InterPro" id="IPR036429">
    <property type="entry name" value="SpoA-like_sf"/>
</dbReference>
<evidence type="ECO:0000256" key="7">
    <source>
        <dbReference type="SAM" id="MobiDB-lite"/>
    </source>
</evidence>
<feature type="domain" description="CheC-like protein" evidence="9">
    <location>
        <begin position="113"/>
        <end position="143"/>
    </location>
</feature>
<keyword evidence="3" id="KW-1003">Cell membrane</keyword>
<accession>A0A6N8HVD6</accession>
<reference evidence="10 11" key="1">
    <citation type="submission" date="2019-09" db="EMBL/GenBank/DDBJ databases">
        <title>Genome sequence of Clostridium sp. EA1.</title>
        <authorList>
            <person name="Poehlein A."/>
            <person name="Bengelsdorf F.R."/>
            <person name="Daniel R."/>
        </authorList>
    </citation>
    <scope>NUCLEOTIDE SEQUENCE [LARGE SCALE GENOMIC DNA]</scope>
    <source>
        <strain evidence="10 11">EA1</strain>
    </source>
</reference>
<evidence type="ECO:0000256" key="4">
    <source>
        <dbReference type="ARBA" id="ARBA00022500"/>
    </source>
</evidence>
<feature type="region of interest" description="Disordered" evidence="7">
    <location>
        <begin position="205"/>
        <end position="266"/>
    </location>
</feature>
<dbReference type="InterPro" id="IPR001543">
    <property type="entry name" value="FliN-like_C"/>
</dbReference>
<evidence type="ECO:0000313" key="11">
    <source>
        <dbReference type="Proteomes" id="UP000469440"/>
    </source>
</evidence>
<dbReference type="AlphaFoldDB" id="A0A6N8HVD6"/>
<feature type="compositionally biased region" description="Low complexity" evidence="7">
    <location>
        <begin position="205"/>
        <end position="259"/>
    </location>
</feature>
<gene>
    <name evidence="10" type="ORF">CAFE_04110</name>
</gene>
<dbReference type="NCBIfam" id="TIGR02480">
    <property type="entry name" value="fliN"/>
    <property type="match status" value="1"/>
</dbReference>
<protein>
    <recommendedName>
        <fullName evidence="12">Flagellar motor switch phosphatase FliY</fullName>
    </recommendedName>
</protein>
<dbReference type="InterPro" id="IPR001172">
    <property type="entry name" value="FliN_T3SS_HrcQb"/>
</dbReference>
<keyword evidence="4" id="KW-0145">Chemotaxis</keyword>
<keyword evidence="11" id="KW-1185">Reference proteome</keyword>
<comment type="similarity">
    <text evidence="2">Belongs to the FliN/MopA/SpaO family.</text>
</comment>
<organism evidence="10 11">
    <name type="scientific">Caproicibacter fermentans</name>
    <dbReference type="NCBI Taxonomy" id="2576756"/>
    <lineage>
        <taxon>Bacteria</taxon>
        <taxon>Bacillati</taxon>
        <taxon>Bacillota</taxon>
        <taxon>Clostridia</taxon>
        <taxon>Eubacteriales</taxon>
        <taxon>Acutalibacteraceae</taxon>
        <taxon>Caproicibacter</taxon>
    </lineage>
</organism>
<dbReference type="EMBL" id="VWXL01000014">
    <property type="protein sequence ID" value="MVB09746.1"/>
    <property type="molecule type" value="Genomic_DNA"/>
</dbReference>
<evidence type="ECO:0000256" key="6">
    <source>
        <dbReference type="ARBA" id="ARBA00023136"/>
    </source>
</evidence>
<dbReference type="PRINTS" id="PR00956">
    <property type="entry name" value="FLGMOTORFLIN"/>
</dbReference>
<dbReference type="GO" id="GO:0003774">
    <property type="term" value="F:cytoskeletal motor activity"/>
    <property type="evidence" value="ECO:0007669"/>
    <property type="project" value="InterPro"/>
</dbReference>
<dbReference type="Gene3D" id="2.30.330.10">
    <property type="entry name" value="SpoA-like"/>
    <property type="match status" value="1"/>
</dbReference>
<dbReference type="PANTHER" id="PTHR43484:SF1">
    <property type="entry name" value="FLAGELLAR MOTOR SWITCH PROTEIN FLIN"/>
    <property type="match status" value="1"/>
</dbReference>
<evidence type="ECO:0000256" key="3">
    <source>
        <dbReference type="ARBA" id="ARBA00022475"/>
    </source>
</evidence>
<dbReference type="GO" id="GO:0071973">
    <property type="term" value="P:bacterial-type flagellum-dependent cell motility"/>
    <property type="evidence" value="ECO:0007669"/>
    <property type="project" value="InterPro"/>
</dbReference>
<dbReference type="GO" id="GO:0005886">
    <property type="term" value="C:plasma membrane"/>
    <property type="evidence" value="ECO:0007669"/>
    <property type="project" value="UniProtKB-SubCell"/>
</dbReference>
<dbReference type="CDD" id="cd17907">
    <property type="entry name" value="FliY_FliN-Y"/>
    <property type="match status" value="1"/>
</dbReference>
<evidence type="ECO:0000256" key="1">
    <source>
        <dbReference type="ARBA" id="ARBA00004413"/>
    </source>
</evidence>
<dbReference type="GO" id="GO:0006935">
    <property type="term" value="P:chemotaxis"/>
    <property type="evidence" value="ECO:0007669"/>
    <property type="project" value="UniProtKB-KW"/>
</dbReference>
<dbReference type="Gene3D" id="3.40.1550.10">
    <property type="entry name" value="CheC-like"/>
    <property type="match status" value="1"/>
</dbReference>
<evidence type="ECO:0000256" key="2">
    <source>
        <dbReference type="ARBA" id="ARBA00009226"/>
    </source>
</evidence>
<proteinExistence type="inferred from homology"/>
<comment type="subcellular location">
    <subcellularLocation>
        <location evidence="1">Cell membrane</location>
        <topology evidence="1">Peripheral membrane protein</topology>
        <orientation evidence="1">Cytoplasmic side</orientation>
    </subcellularLocation>
</comment>
<dbReference type="InterPro" id="IPR012826">
    <property type="entry name" value="FliN"/>
</dbReference>
<dbReference type="Pfam" id="PF01052">
    <property type="entry name" value="FliMN_C"/>
    <property type="match status" value="1"/>
</dbReference>
<dbReference type="PANTHER" id="PTHR43484">
    <property type="match status" value="1"/>
</dbReference>
<dbReference type="Pfam" id="PF04509">
    <property type="entry name" value="CheC"/>
    <property type="match status" value="2"/>
</dbReference>
<dbReference type="SUPFAM" id="SSF101801">
    <property type="entry name" value="Surface presentation of antigens (SPOA)"/>
    <property type="match status" value="1"/>
</dbReference>
<evidence type="ECO:0000259" key="9">
    <source>
        <dbReference type="Pfam" id="PF04509"/>
    </source>
</evidence>
<comment type="caution">
    <text evidence="10">The sequence shown here is derived from an EMBL/GenBank/DDBJ whole genome shotgun (WGS) entry which is preliminary data.</text>
</comment>
<keyword evidence="5" id="KW-0283">Flagellar rotation</keyword>
<dbReference type="Proteomes" id="UP000469440">
    <property type="component" value="Unassembled WGS sequence"/>
</dbReference>
<sequence>MEPKQEKLLSDMEIDAIGEILNISLGSSATSVSELLGQPVNITTPEVRLMKTSEFDIKTYEPAIAVEINYVQGLSGKNLLILKESDVKVIVGLLLQTDFSKQEFVMDEMNVGAICEVMNQMMGAAATALSQFLNRSINISPPNSFQIDNSEQFKAKYFEDSENICAVYFNLMIGDIVNSEFINVMPIPLAKELVSNFGLSSAPEDAAAAQTAQTETPAAVEAPEPAPQAAQAPAPAPVAQAAQPAPAESQFQQPQQPAQQTPPLPVDLNIKSAVYPSFDEQEPTLTKGETNNLNMIMSVPLQVTVEIGRTSKKIKDILDFSTGTIVELDKQAGSQVDVYVNGQAIAKGNVVVVDDFYGVRITEVINSDEIMKLV</sequence>
<keyword evidence="6" id="KW-0472">Membrane</keyword>
<evidence type="ECO:0000313" key="10">
    <source>
        <dbReference type="EMBL" id="MVB09746.1"/>
    </source>
</evidence>
<dbReference type="SUPFAM" id="SSF103039">
    <property type="entry name" value="CheC-like"/>
    <property type="match status" value="1"/>
</dbReference>
<name>A0A6N8HVD6_9FIRM</name>